<dbReference type="Proteomes" id="UP000076848">
    <property type="component" value="Unassembled WGS sequence"/>
</dbReference>
<dbReference type="InterPro" id="IPR016032">
    <property type="entry name" value="Sig_transdc_resp-reg_C-effctor"/>
</dbReference>
<keyword evidence="1" id="KW-0104">Cadmium</keyword>
<feature type="domain" description="OmpR/PhoB-type" evidence="10">
    <location>
        <begin position="129"/>
        <end position="227"/>
    </location>
</feature>
<evidence type="ECO:0000256" key="6">
    <source>
        <dbReference type="ARBA" id="ARBA00023163"/>
    </source>
</evidence>
<dbReference type="PROSITE" id="PS51755">
    <property type="entry name" value="OMPR_PHOB"/>
    <property type="match status" value="1"/>
</dbReference>
<dbReference type="SUPFAM" id="SSF46894">
    <property type="entry name" value="C-terminal effector domain of the bipartite response regulators"/>
    <property type="match status" value="1"/>
</dbReference>
<keyword evidence="5 8" id="KW-0238">DNA-binding</keyword>
<dbReference type="FunFam" id="3.40.50.2300:FF:000001">
    <property type="entry name" value="DNA-binding response regulator PhoB"/>
    <property type="match status" value="1"/>
</dbReference>
<evidence type="ECO:0000256" key="3">
    <source>
        <dbReference type="ARBA" id="ARBA00023012"/>
    </source>
</evidence>
<dbReference type="NCBIfam" id="TIGR01387">
    <property type="entry name" value="cztR_silR_copR"/>
    <property type="match status" value="1"/>
</dbReference>
<dbReference type="RefSeq" id="WP_066122549.1">
    <property type="nucleotide sequence ID" value="NZ_FKIF01000001.1"/>
</dbReference>
<evidence type="ECO:0000259" key="10">
    <source>
        <dbReference type="PROSITE" id="PS51755"/>
    </source>
</evidence>
<dbReference type="InterPro" id="IPR001789">
    <property type="entry name" value="Sig_transdc_resp-reg_receiver"/>
</dbReference>
<sequence length="231" mass="25833">MKVLVVENEEKLADYLQRALQEHGHVVECVHDGISGLHCAEQSEFDVILLDWMLPGMNGIEVLRRLRTSKQTPVLILTARGGIEDRVTGLHEGADDYLSKPFALSELLARVFALGRRGGSRATDATVPSGKLEVADLQMDLLARKATRGGRRLDLTSKEFALLALMMRRQGDVLSRMTLAEQVWDINFNSNTNVVEVAMRRLRSKVDDPFPLKLLHTVRGMGYVCELRAPE</sequence>
<dbReference type="FunFam" id="1.10.10.10:FF:000005">
    <property type="entry name" value="Two-component system response regulator"/>
    <property type="match status" value="1"/>
</dbReference>
<evidence type="ECO:0000256" key="2">
    <source>
        <dbReference type="ARBA" id="ARBA00022553"/>
    </source>
</evidence>
<dbReference type="STRING" id="288768.SAMEA3906486_00217"/>
<dbReference type="OrthoDB" id="9802426at2"/>
<accession>A0A157S515</accession>
<organism evidence="11 12">
    <name type="scientific">Bordetella ansorpii</name>
    <dbReference type="NCBI Taxonomy" id="288768"/>
    <lineage>
        <taxon>Bacteria</taxon>
        <taxon>Pseudomonadati</taxon>
        <taxon>Pseudomonadota</taxon>
        <taxon>Betaproteobacteria</taxon>
        <taxon>Burkholderiales</taxon>
        <taxon>Alcaligenaceae</taxon>
        <taxon>Bordetella</taxon>
    </lineage>
</organism>
<dbReference type="GO" id="GO:0005829">
    <property type="term" value="C:cytosol"/>
    <property type="evidence" value="ECO:0007669"/>
    <property type="project" value="TreeGrafter"/>
</dbReference>
<dbReference type="SMART" id="SM00448">
    <property type="entry name" value="REC"/>
    <property type="match status" value="1"/>
</dbReference>
<dbReference type="GO" id="GO:0000156">
    <property type="term" value="F:phosphorelay response regulator activity"/>
    <property type="evidence" value="ECO:0007669"/>
    <property type="project" value="TreeGrafter"/>
</dbReference>
<dbReference type="InterPro" id="IPR001867">
    <property type="entry name" value="OmpR/PhoB-type_DNA-bd"/>
</dbReference>
<evidence type="ECO:0000256" key="7">
    <source>
        <dbReference type="PROSITE-ProRule" id="PRU00169"/>
    </source>
</evidence>
<dbReference type="Gene3D" id="1.10.10.10">
    <property type="entry name" value="Winged helix-like DNA-binding domain superfamily/Winged helix DNA-binding domain"/>
    <property type="match status" value="1"/>
</dbReference>
<keyword evidence="3" id="KW-0902">Two-component regulatory system</keyword>
<dbReference type="CDD" id="cd00383">
    <property type="entry name" value="trans_reg_C"/>
    <property type="match status" value="1"/>
</dbReference>
<feature type="domain" description="Response regulatory" evidence="9">
    <location>
        <begin position="2"/>
        <end position="115"/>
    </location>
</feature>
<dbReference type="Pfam" id="PF00486">
    <property type="entry name" value="Trans_reg_C"/>
    <property type="match status" value="1"/>
</dbReference>
<dbReference type="Gene3D" id="6.10.250.690">
    <property type="match status" value="1"/>
</dbReference>
<dbReference type="Gene3D" id="3.40.50.2300">
    <property type="match status" value="1"/>
</dbReference>
<name>A0A157S515_9BORD</name>
<dbReference type="SUPFAM" id="SSF52172">
    <property type="entry name" value="CheY-like"/>
    <property type="match status" value="1"/>
</dbReference>
<dbReference type="GO" id="GO:0006355">
    <property type="term" value="P:regulation of DNA-templated transcription"/>
    <property type="evidence" value="ECO:0007669"/>
    <property type="project" value="InterPro"/>
</dbReference>
<keyword evidence="12" id="KW-1185">Reference proteome</keyword>
<feature type="DNA-binding region" description="OmpR/PhoB-type" evidence="8">
    <location>
        <begin position="129"/>
        <end position="227"/>
    </location>
</feature>
<gene>
    <name evidence="11" type="primary">copR_5</name>
    <name evidence="11" type="ORF">SAMEA3906486_00217</name>
</gene>
<dbReference type="InterPro" id="IPR039420">
    <property type="entry name" value="WalR-like"/>
</dbReference>
<dbReference type="PROSITE" id="PS50110">
    <property type="entry name" value="RESPONSE_REGULATORY"/>
    <property type="match status" value="1"/>
</dbReference>
<feature type="modified residue" description="4-aspartylphosphate" evidence="7">
    <location>
        <position position="51"/>
    </location>
</feature>
<dbReference type="CDD" id="cd19935">
    <property type="entry name" value="REC_OmpR_CusR-like"/>
    <property type="match status" value="1"/>
</dbReference>
<keyword evidence="6" id="KW-0804">Transcription</keyword>
<dbReference type="AlphaFoldDB" id="A0A157S515"/>
<evidence type="ECO:0000256" key="1">
    <source>
        <dbReference type="ARBA" id="ARBA00022539"/>
    </source>
</evidence>
<dbReference type="EMBL" id="FKIF01000001">
    <property type="protein sequence ID" value="SAI65475.1"/>
    <property type="molecule type" value="Genomic_DNA"/>
</dbReference>
<evidence type="ECO:0000313" key="12">
    <source>
        <dbReference type="Proteomes" id="UP000076848"/>
    </source>
</evidence>
<dbReference type="Pfam" id="PF00072">
    <property type="entry name" value="Response_reg"/>
    <property type="match status" value="1"/>
</dbReference>
<dbReference type="InterPro" id="IPR006291">
    <property type="entry name" value="CusR-like"/>
</dbReference>
<evidence type="ECO:0000313" key="11">
    <source>
        <dbReference type="EMBL" id="SAI65475.1"/>
    </source>
</evidence>
<proteinExistence type="predicted"/>
<dbReference type="GO" id="GO:0000976">
    <property type="term" value="F:transcription cis-regulatory region binding"/>
    <property type="evidence" value="ECO:0007669"/>
    <property type="project" value="TreeGrafter"/>
</dbReference>
<evidence type="ECO:0000256" key="5">
    <source>
        <dbReference type="ARBA" id="ARBA00023125"/>
    </source>
</evidence>
<evidence type="ECO:0000256" key="8">
    <source>
        <dbReference type="PROSITE-ProRule" id="PRU01091"/>
    </source>
</evidence>
<dbReference type="GO" id="GO:0032993">
    <property type="term" value="C:protein-DNA complex"/>
    <property type="evidence" value="ECO:0007669"/>
    <property type="project" value="TreeGrafter"/>
</dbReference>
<evidence type="ECO:0000256" key="4">
    <source>
        <dbReference type="ARBA" id="ARBA00023015"/>
    </source>
</evidence>
<dbReference type="SMART" id="SM00862">
    <property type="entry name" value="Trans_reg_C"/>
    <property type="match status" value="1"/>
</dbReference>
<dbReference type="InterPro" id="IPR011006">
    <property type="entry name" value="CheY-like_superfamily"/>
</dbReference>
<dbReference type="PANTHER" id="PTHR48111:SF76">
    <property type="entry name" value="TWO-COMPONENT RESPONSE REGULATOR"/>
    <property type="match status" value="1"/>
</dbReference>
<dbReference type="InterPro" id="IPR036388">
    <property type="entry name" value="WH-like_DNA-bd_sf"/>
</dbReference>
<reference evidence="11 12" key="1">
    <citation type="submission" date="2016-04" db="EMBL/GenBank/DDBJ databases">
        <authorList>
            <consortium name="Pathogen Informatics"/>
        </authorList>
    </citation>
    <scope>NUCLEOTIDE SEQUENCE [LARGE SCALE GENOMIC DNA]</scope>
    <source>
        <strain evidence="11 12">H050680373</strain>
    </source>
</reference>
<protein>
    <submittedName>
        <fullName evidence="11">Two-component response regulator</fullName>
    </submittedName>
</protein>
<keyword evidence="2 7" id="KW-0597">Phosphoprotein</keyword>
<evidence type="ECO:0000259" key="9">
    <source>
        <dbReference type="PROSITE" id="PS50110"/>
    </source>
</evidence>
<keyword evidence="4" id="KW-0805">Transcription regulation</keyword>
<dbReference type="PANTHER" id="PTHR48111">
    <property type="entry name" value="REGULATOR OF RPOS"/>
    <property type="match status" value="1"/>
</dbReference>